<reference evidence="6 7" key="1">
    <citation type="submission" date="2023-12" db="EMBL/GenBank/DDBJ databases">
        <title>A. evansii MAY27, complete genome.</title>
        <authorList>
            <person name="Wang Y."/>
        </authorList>
    </citation>
    <scope>NUCLEOTIDE SEQUENCE [LARGE SCALE GENOMIC DNA]</scope>
    <source>
        <strain evidence="6 7">MAY27</strain>
    </source>
</reference>
<proteinExistence type="inferred from homology"/>
<sequence length="970" mass="103210">MDRIPEFIAGGAGWRQSARLLTLTTPLGPDVLLAETVTIDESLGPLAEHAGFRIELTALSADARLPLAALLGQPARVDLLTAASRTAPRPFHGHITHAARLGADGGFARYRLTIEPWLSFLGHTRDSYLFQDMSVVEIADELLGNWQGRGRLAPAWRWQLADPAAYPRRGMSTQYRESDLAFLHRLLAEEGLFCWFEHQSDSGPALGAHTLVIADHNAAFRDNPQPQVRFTQAGATLAEDSLDRWRATARLDTTTTRAASWDYRSLATRPQAADSAHRDAAATTVATDDPGPYAWQTTADGERMIRRQREAIDARQREMVGEGTVRDAAPGTTFELRDHARHLGTDADQRRFLITAVTHRARNNLATLPVIAGSPAPEGDTADFYRNRIRCVPAAAPWRALLHDGHGRAIHPRPTASGPTTAIVVGDCAGTGEPAPTHTDRDQRIRVQFHWQRGERSASRQPHPSGSDNAPANATRGVWLRLLSPMAGADWGGHLVPRPGQEVLIAFQHGNIDRPVVIGALYNGEGNPDGAGNRLAGGTQHATANAPAWFAGRSDPAHTHRASLSGIKTQELSASRSGQGGYNQLVFDDTANEARIELSTTQHDTRLQLGHLKQQSGNARAASRGHGAELATRAALATRAGSGLLVSADARPGAHGPHLDSREAIERTDEARDLVHGLAATAHKHHAGLSGDDAPDSLPATTSLEHALDVLRSTAERQDTDAGASPSSFLAAGGGTGTVPAWSAPRIQYSAPAGIAQLTPQDLILAAGQNLVTASSDAQFVSQGNHAMAIAHGLALFTVGKAPGGQKPNTETGIHLHAASGQVSVQSQSGRLNAAADKKVTVASTTAALSATARKHILATAQGAYLRIEGGNIQLHAPGAVKLKASQKVLTGPASIENAEHAAKVGELRLKRDMEIRYLDADGKPAAGEHIALSFNDGASKTAMLDATGKTILRNVPLGPFNGRQPRRRM</sequence>
<dbReference type="Pfam" id="PF10106">
    <property type="entry name" value="DUF2345"/>
    <property type="match status" value="1"/>
</dbReference>
<dbReference type="Proteomes" id="UP001626593">
    <property type="component" value="Chromosome"/>
</dbReference>
<evidence type="ECO:0000259" key="3">
    <source>
        <dbReference type="Pfam" id="PF04717"/>
    </source>
</evidence>
<dbReference type="InterPro" id="IPR017847">
    <property type="entry name" value="T6SS_RhsGE_Vgr_subset"/>
</dbReference>
<evidence type="ECO:0000313" key="7">
    <source>
        <dbReference type="Proteomes" id="UP001626593"/>
    </source>
</evidence>
<dbReference type="RefSeq" id="WP_407279387.1">
    <property type="nucleotide sequence ID" value="NZ_CP141259.1"/>
</dbReference>
<feature type="domain" description="DUF2345" evidence="4">
    <location>
        <begin position="735"/>
        <end position="894"/>
    </location>
</feature>
<dbReference type="InterPro" id="IPR006531">
    <property type="entry name" value="Gp5/Vgr_OB"/>
</dbReference>
<dbReference type="NCBIfam" id="TIGR03361">
    <property type="entry name" value="VI_Rhs_Vgr"/>
    <property type="match status" value="1"/>
</dbReference>
<dbReference type="Pfam" id="PF05954">
    <property type="entry name" value="Phage_GPD"/>
    <property type="match status" value="1"/>
</dbReference>
<accession>A0ABZ1ANM6</accession>
<dbReference type="InterPro" id="IPR006533">
    <property type="entry name" value="T6SS_Vgr_RhsGE"/>
</dbReference>
<dbReference type="InterPro" id="IPR028244">
    <property type="entry name" value="T6SS_Rhs_Vgr_dom"/>
</dbReference>
<organism evidence="6 7">
    <name type="scientific">Aromatoleum evansii</name>
    <name type="common">Azoarcus evansii</name>
    <dbReference type="NCBI Taxonomy" id="59406"/>
    <lineage>
        <taxon>Bacteria</taxon>
        <taxon>Pseudomonadati</taxon>
        <taxon>Pseudomonadota</taxon>
        <taxon>Betaproteobacteria</taxon>
        <taxon>Rhodocyclales</taxon>
        <taxon>Rhodocyclaceae</taxon>
        <taxon>Aromatoleum</taxon>
    </lineage>
</organism>
<gene>
    <name evidence="6" type="ORF">U5817_00875</name>
</gene>
<dbReference type="SUPFAM" id="SSF69255">
    <property type="entry name" value="gp5 N-terminal domain-like"/>
    <property type="match status" value="1"/>
</dbReference>
<dbReference type="EMBL" id="CP141259">
    <property type="protein sequence ID" value="WRL46626.1"/>
    <property type="molecule type" value="Genomic_DNA"/>
</dbReference>
<evidence type="ECO:0000256" key="1">
    <source>
        <dbReference type="ARBA" id="ARBA00005558"/>
    </source>
</evidence>
<dbReference type="Pfam" id="PF13296">
    <property type="entry name" value="T6SS_Vgr"/>
    <property type="match status" value="1"/>
</dbReference>
<protein>
    <submittedName>
        <fullName evidence="6">Type VI secretion system Vgr family protein</fullName>
    </submittedName>
</protein>
<dbReference type="Gene3D" id="4.10.220.110">
    <property type="match status" value="1"/>
</dbReference>
<dbReference type="NCBIfam" id="TIGR01646">
    <property type="entry name" value="vgr_GE"/>
    <property type="match status" value="1"/>
</dbReference>
<feature type="domain" description="Gp5/Type VI secretion system Vgr protein OB-fold" evidence="3">
    <location>
        <begin position="475"/>
        <end position="522"/>
    </location>
</feature>
<evidence type="ECO:0000259" key="5">
    <source>
        <dbReference type="Pfam" id="PF13296"/>
    </source>
</evidence>
<evidence type="ECO:0000259" key="4">
    <source>
        <dbReference type="Pfam" id="PF10106"/>
    </source>
</evidence>
<dbReference type="Pfam" id="PF04717">
    <property type="entry name" value="Phage_base_V"/>
    <property type="match status" value="1"/>
</dbReference>
<dbReference type="SUPFAM" id="SSF69279">
    <property type="entry name" value="Phage tail proteins"/>
    <property type="match status" value="2"/>
</dbReference>
<feature type="domain" description="Putative type VI secretion system Rhs element associated Vgr" evidence="5">
    <location>
        <begin position="579"/>
        <end position="682"/>
    </location>
</feature>
<dbReference type="InterPro" id="IPR037026">
    <property type="entry name" value="Vgr_OB-fold_dom_sf"/>
</dbReference>
<evidence type="ECO:0000256" key="2">
    <source>
        <dbReference type="SAM" id="MobiDB-lite"/>
    </source>
</evidence>
<name>A0ABZ1ANM6_AROEV</name>
<dbReference type="Gene3D" id="2.30.110.50">
    <property type="match status" value="1"/>
</dbReference>
<evidence type="ECO:0000313" key="6">
    <source>
        <dbReference type="EMBL" id="WRL46626.1"/>
    </source>
</evidence>
<feature type="compositionally biased region" description="Polar residues" evidence="2">
    <location>
        <begin position="459"/>
        <end position="472"/>
    </location>
</feature>
<dbReference type="Gene3D" id="3.55.50.10">
    <property type="entry name" value="Baseplate protein-like domains"/>
    <property type="match status" value="1"/>
</dbReference>
<dbReference type="Gene3D" id="2.40.50.230">
    <property type="entry name" value="Gp5 N-terminal domain"/>
    <property type="match status" value="1"/>
</dbReference>
<comment type="similarity">
    <text evidence="1">Belongs to the VgrG protein family.</text>
</comment>
<keyword evidence="7" id="KW-1185">Reference proteome</keyword>
<dbReference type="InterPro" id="IPR018769">
    <property type="entry name" value="VgrG2_DUF2345"/>
</dbReference>
<feature type="region of interest" description="Disordered" evidence="2">
    <location>
        <begin position="451"/>
        <end position="473"/>
    </location>
</feature>